<dbReference type="PANTHER" id="PTHR33169">
    <property type="entry name" value="PADR-FAMILY TRANSCRIPTIONAL REGULATOR"/>
    <property type="match status" value="1"/>
</dbReference>
<dbReference type="EMBL" id="VSSQ01000795">
    <property type="protein sequence ID" value="MPM01423.1"/>
    <property type="molecule type" value="Genomic_DNA"/>
</dbReference>
<proteinExistence type="predicted"/>
<name>A0A644WFX0_9ZZZZ</name>
<dbReference type="Pfam" id="PF03551">
    <property type="entry name" value="PadR"/>
    <property type="match status" value="1"/>
</dbReference>
<evidence type="ECO:0000259" key="1">
    <source>
        <dbReference type="Pfam" id="PF03551"/>
    </source>
</evidence>
<gene>
    <name evidence="2" type="ORF">SDC9_47663</name>
</gene>
<dbReference type="InterPro" id="IPR005149">
    <property type="entry name" value="Tscrpt_reg_PadR_N"/>
</dbReference>
<dbReference type="InterPro" id="IPR036388">
    <property type="entry name" value="WH-like_DNA-bd_sf"/>
</dbReference>
<organism evidence="2">
    <name type="scientific">bioreactor metagenome</name>
    <dbReference type="NCBI Taxonomy" id="1076179"/>
    <lineage>
        <taxon>unclassified sequences</taxon>
        <taxon>metagenomes</taxon>
        <taxon>ecological metagenomes</taxon>
    </lineage>
</organism>
<reference evidence="2" key="1">
    <citation type="submission" date="2019-08" db="EMBL/GenBank/DDBJ databases">
        <authorList>
            <person name="Kucharzyk K."/>
            <person name="Murdoch R.W."/>
            <person name="Higgins S."/>
            <person name="Loffler F."/>
        </authorList>
    </citation>
    <scope>NUCLEOTIDE SEQUENCE</scope>
</reference>
<comment type="caution">
    <text evidence="2">The sequence shown here is derived from an EMBL/GenBank/DDBJ whole genome shotgun (WGS) entry which is preliminary data.</text>
</comment>
<dbReference type="InterPro" id="IPR052509">
    <property type="entry name" value="Metal_resp_DNA-bind_regulator"/>
</dbReference>
<sequence length="107" mass="11329">MPSESIALTEAVFYILLSLHSPLHGYGIMQKVADLSAGRVRLAAGTLYGAISALLEKGWIRALPGEAHSRKKEYEITAPGKAAAAKELSRLRELVSNGARIVAGGSK</sequence>
<dbReference type="InterPro" id="IPR036390">
    <property type="entry name" value="WH_DNA-bd_sf"/>
</dbReference>
<dbReference type="PANTHER" id="PTHR33169:SF13">
    <property type="entry name" value="PADR-FAMILY TRANSCRIPTIONAL REGULATOR"/>
    <property type="match status" value="1"/>
</dbReference>
<dbReference type="SUPFAM" id="SSF46785">
    <property type="entry name" value="Winged helix' DNA-binding domain"/>
    <property type="match status" value="1"/>
</dbReference>
<dbReference type="Gene3D" id="1.10.10.10">
    <property type="entry name" value="Winged helix-like DNA-binding domain superfamily/Winged helix DNA-binding domain"/>
    <property type="match status" value="1"/>
</dbReference>
<protein>
    <recommendedName>
        <fullName evidence="1">Transcription regulator PadR N-terminal domain-containing protein</fullName>
    </recommendedName>
</protein>
<evidence type="ECO:0000313" key="2">
    <source>
        <dbReference type="EMBL" id="MPM01423.1"/>
    </source>
</evidence>
<accession>A0A644WFX0</accession>
<dbReference type="AlphaFoldDB" id="A0A644WFX0"/>
<feature type="domain" description="Transcription regulator PadR N-terminal" evidence="1">
    <location>
        <begin position="20"/>
        <end position="85"/>
    </location>
</feature>